<dbReference type="InterPro" id="IPR033985">
    <property type="entry name" value="SusD-like_N"/>
</dbReference>
<dbReference type="AlphaFoldDB" id="A0A412TPQ3"/>
<dbReference type="EMBL" id="JAQMRD010000020">
    <property type="protein sequence ID" value="MDB9224154.1"/>
    <property type="molecule type" value="Genomic_DNA"/>
</dbReference>
<reference evidence="2" key="2">
    <citation type="submission" date="2023-01" db="EMBL/GenBank/DDBJ databases">
        <title>Human gut microbiome strain richness.</title>
        <authorList>
            <person name="Chen-Liaw A."/>
        </authorList>
    </citation>
    <scope>NUCLEOTIDE SEQUENCE</scope>
    <source>
        <strain evidence="2">RTP21484st1_B7_RTP21484_190118</strain>
    </source>
</reference>
<gene>
    <name evidence="3" type="ORF">DWW57_11020</name>
    <name evidence="2" type="ORF">PN645_14210</name>
</gene>
<name>A0A412TPQ3_9BACT</name>
<organism evidence="3 4">
    <name type="scientific">Odoribacter splanchnicus</name>
    <dbReference type="NCBI Taxonomy" id="28118"/>
    <lineage>
        <taxon>Bacteria</taxon>
        <taxon>Pseudomonadati</taxon>
        <taxon>Bacteroidota</taxon>
        <taxon>Bacteroidia</taxon>
        <taxon>Bacteroidales</taxon>
        <taxon>Odoribacteraceae</taxon>
        <taxon>Odoribacter</taxon>
    </lineage>
</organism>
<dbReference type="Proteomes" id="UP001212263">
    <property type="component" value="Unassembled WGS sequence"/>
</dbReference>
<proteinExistence type="predicted"/>
<comment type="caution">
    <text evidence="3">The sequence shown here is derived from an EMBL/GenBank/DDBJ whole genome shotgun (WGS) entry which is preliminary data.</text>
</comment>
<evidence type="ECO:0000313" key="2">
    <source>
        <dbReference type="EMBL" id="MDB9224154.1"/>
    </source>
</evidence>
<feature type="domain" description="SusD-like N-terminal" evidence="1">
    <location>
        <begin position="22"/>
        <end position="167"/>
    </location>
</feature>
<dbReference type="SUPFAM" id="SSF48452">
    <property type="entry name" value="TPR-like"/>
    <property type="match status" value="1"/>
</dbReference>
<evidence type="ECO:0000259" key="1">
    <source>
        <dbReference type="Pfam" id="PF14322"/>
    </source>
</evidence>
<evidence type="ECO:0000313" key="3">
    <source>
        <dbReference type="EMBL" id="RGU55817.1"/>
    </source>
</evidence>
<dbReference type="EMBL" id="QRYC01000014">
    <property type="protein sequence ID" value="RGU55817.1"/>
    <property type="molecule type" value="Genomic_DNA"/>
</dbReference>
<dbReference type="RefSeq" id="WP_087383344.1">
    <property type="nucleotide sequence ID" value="NZ_JADMUD010000018.1"/>
</dbReference>
<accession>A0A412TPQ3</accession>
<evidence type="ECO:0000313" key="4">
    <source>
        <dbReference type="Proteomes" id="UP000284243"/>
    </source>
</evidence>
<protein>
    <submittedName>
        <fullName evidence="3">RagB/SusD family nutrient uptake outer membrane protein</fullName>
    </submittedName>
</protein>
<sequence>MKKYLIIFMCFWGGINFSCSNWLDIKPSDRISEENNFSDLAGFKKALNGVYIELNNPDLYGKNLSCEFIEILAQRYAVGDENKSNKELMKFSYNGSAGRGKSTSIWGTAYKLIANANLILKNVEQHRDILVGEYYNLVKGEALALRALLHFDLFRLFGPVYAEDSTAISIPYYKEFQFDVAPSYAAHDFMNMVIADLLEAERLLVNDPIVEFGVKGNTKDVFLQDRNLRLNYYAVQGLLARAYLYMGNNERALYYAESVIKIQEEKFPWITPMKLNNSKSADCVFSTEIMFALQNLDRNTLYTSLFDGANLKLNSLLAPRGDVVDYVFESDKTDYRYSSSLNGTVEISGTTYRVFNKFQGTDSLYNQMIPMIRISEMYMIAAETSTDGPTRLGYFNTFRNHRNLASVRERDVDYYLEKEWKKEFYGEGQLFFWYKRNKKTEMQSATDQYGTVSVKLSNYVLPIPDAESQYN</sequence>
<reference evidence="3 4" key="1">
    <citation type="submission" date="2018-08" db="EMBL/GenBank/DDBJ databases">
        <title>A genome reference for cultivated species of the human gut microbiota.</title>
        <authorList>
            <person name="Zou Y."/>
            <person name="Xue W."/>
            <person name="Luo G."/>
        </authorList>
    </citation>
    <scope>NUCLEOTIDE SEQUENCE [LARGE SCALE GENOMIC DNA]</scope>
    <source>
        <strain evidence="3 4">AF16-14</strain>
    </source>
</reference>
<dbReference type="Proteomes" id="UP000284243">
    <property type="component" value="Unassembled WGS sequence"/>
</dbReference>
<dbReference type="Pfam" id="PF14322">
    <property type="entry name" value="SusD-like_3"/>
    <property type="match status" value="1"/>
</dbReference>
<dbReference type="Gene3D" id="1.25.40.390">
    <property type="match status" value="1"/>
</dbReference>
<dbReference type="InterPro" id="IPR011990">
    <property type="entry name" value="TPR-like_helical_dom_sf"/>
</dbReference>